<evidence type="ECO:0000259" key="2">
    <source>
        <dbReference type="Pfam" id="PF07589"/>
    </source>
</evidence>
<protein>
    <submittedName>
        <fullName evidence="3">PEP-CTERM sorting domain-containing protein</fullName>
    </submittedName>
</protein>
<feature type="domain" description="Ice-binding protein C-terminal" evidence="2">
    <location>
        <begin position="204"/>
        <end position="228"/>
    </location>
</feature>
<evidence type="ECO:0000256" key="1">
    <source>
        <dbReference type="SAM" id="SignalP"/>
    </source>
</evidence>
<feature type="chain" id="PRO_5047463810" evidence="1">
    <location>
        <begin position="27"/>
        <end position="230"/>
    </location>
</feature>
<dbReference type="Pfam" id="PF07589">
    <property type="entry name" value="PEP-CTERM"/>
    <property type="match status" value="1"/>
</dbReference>
<dbReference type="NCBIfam" id="TIGR02595">
    <property type="entry name" value="PEP_CTERM"/>
    <property type="match status" value="1"/>
</dbReference>
<gene>
    <name evidence="3" type="ORF">ACG0Z3_21385</name>
</gene>
<accession>A0ABW7FPH5</accession>
<keyword evidence="4" id="KW-1185">Reference proteome</keyword>
<proteinExistence type="predicted"/>
<feature type="signal peptide" evidence="1">
    <location>
        <begin position="1"/>
        <end position="26"/>
    </location>
</feature>
<sequence>MRNPTLKTLAAAAVVALAAATGTAQAALHARDGGMVYDDVLNLTWLADMNYAQTSGQSRDGLMDLATAKAWAEGLNYGGLGGWRLPTLNPGDTSCGSSVNVGGGFGTQYGGFNCTGGELSHLFAVDLGNKAWETVLNPTGDTTEQQANLALFKNVQAYVYWSGTEYAPTPGNAWIYTTHQGAQATAGELAEFYAVAVHSGDVAAVPEPQSYALLIAGLSVLALTVRRRSR</sequence>
<keyword evidence="1" id="KW-0732">Signal</keyword>
<dbReference type="InterPro" id="IPR013424">
    <property type="entry name" value="Ice-binding_C"/>
</dbReference>
<dbReference type="RefSeq" id="WP_394401591.1">
    <property type="nucleotide sequence ID" value="NZ_JBIGHW010000018.1"/>
</dbReference>
<evidence type="ECO:0000313" key="4">
    <source>
        <dbReference type="Proteomes" id="UP001606301"/>
    </source>
</evidence>
<comment type="caution">
    <text evidence="3">The sequence shown here is derived from an EMBL/GenBank/DDBJ whole genome shotgun (WGS) entry which is preliminary data.</text>
</comment>
<organism evidence="3 4">
    <name type="scientific">Pelomonas margarita</name>
    <dbReference type="NCBI Taxonomy" id="3299031"/>
    <lineage>
        <taxon>Bacteria</taxon>
        <taxon>Pseudomonadati</taxon>
        <taxon>Pseudomonadota</taxon>
        <taxon>Betaproteobacteria</taxon>
        <taxon>Burkholderiales</taxon>
        <taxon>Sphaerotilaceae</taxon>
        <taxon>Roseateles</taxon>
    </lineage>
</organism>
<dbReference type="Proteomes" id="UP001606301">
    <property type="component" value="Unassembled WGS sequence"/>
</dbReference>
<dbReference type="EMBL" id="JBIGHW010000018">
    <property type="protein sequence ID" value="MFG6443253.1"/>
    <property type="molecule type" value="Genomic_DNA"/>
</dbReference>
<evidence type="ECO:0000313" key="3">
    <source>
        <dbReference type="EMBL" id="MFG6443253.1"/>
    </source>
</evidence>
<name>A0ABW7FPH5_9BURK</name>
<reference evidence="3 4" key="1">
    <citation type="submission" date="2024-08" db="EMBL/GenBank/DDBJ databases">
        <authorList>
            <person name="Lu H."/>
        </authorList>
    </citation>
    <scope>NUCLEOTIDE SEQUENCE [LARGE SCALE GENOMIC DNA]</scope>
    <source>
        <strain evidence="3 4">LKC17W</strain>
    </source>
</reference>